<dbReference type="PANTHER" id="PTHR43268:SF6">
    <property type="entry name" value="THIOSULFATE SULFURTRANSFERASE_RHODANESE-LIKE DOMAIN-CONTAINING PROTEIN 2"/>
    <property type="match status" value="1"/>
</dbReference>
<dbReference type="Pfam" id="PF03959">
    <property type="entry name" value="FSH1"/>
    <property type="match status" value="1"/>
</dbReference>
<dbReference type="InterPro" id="IPR005645">
    <property type="entry name" value="FSH-like_dom"/>
</dbReference>
<evidence type="ECO:0000313" key="4">
    <source>
        <dbReference type="Proteomes" id="UP000807159"/>
    </source>
</evidence>
<feature type="domain" description="Serine hydrolase" evidence="2">
    <location>
        <begin position="145"/>
        <end position="274"/>
    </location>
</feature>
<evidence type="ECO:0000256" key="1">
    <source>
        <dbReference type="SAM" id="MobiDB-lite"/>
    </source>
</evidence>
<accession>A0A8T2XC36</accession>
<comment type="caution">
    <text evidence="3">The sequence shown here is derived from an EMBL/GenBank/DDBJ whole genome shotgun (WGS) entry which is preliminary data.</text>
</comment>
<name>A0A8T2XC36_POPDE</name>
<dbReference type="Proteomes" id="UP000807159">
    <property type="component" value="Chromosome 13"/>
</dbReference>
<dbReference type="Gene3D" id="3.40.50.1820">
    <property type="entry name" value="alpha/beta hydrolase"/>
    <property type="match status" value="1"/>
</dbReference>
<organism evidence="3 4">
    <name type="scientific">Populus deltoides</name>
    <name type="common">Eastern poplar</name>
    <name type="synonym">Eastern cottonwood</name>
    <dbReference type="NCBI Taxonomy" id="3696"/>
    <lineage>
        <taxon>Eukaryota</taxon>
        <taxon>Viridiplantae</taxon>
        <taxon>Streptophyta</taxon>
        <taxon>Embryophyta</taxon>
        <taxon>Tracheophyta</taxon>
        <taxon>Spermatophyta</taxon>
        <taxon>Magnoliopsida</taxon>
        <taxon>eudicotyledons</taxon>
        <taxon>Gunneridae</taxon>
        <taxon>Pentapetalae</taxon>
        <taxon>rosids</taxon>
        <taxon>fabids</taxon>
        <taxon>Malpighiales</taxon>
        <taxon>Salicaceae</taxon>
        <taxon>Saliceae</taxon>
        <taxon>Populus</taxon>
    </lineage>
</organism>
<feature type="region of interest" description="Disordered" evidence="1">
    <location>
        <begin position="1"/>
        <end position="36"/>
    </location>
</feature>
<feature type="compositionally biased region" description="Polar residues" evidence="1">
    <location>
        <begin position="1"/>
        <end position="10"/>
    </location>
</feature>
<protein>
    <recommendedName>
        <fullName evidence="2">Serine hydrolase domain-containing protein</fullName>
    </recommendedName>
</protein>
<dbReference type="AlphaFoldDB" id="A0A8T2XC36"/>
<evidence type="ECO:0000259" key="2">
    <source>
        <dbReference type="Pfam" id="PF03959"/>
    </source>
</evidence>
<gene>
    <name evidence="3" type="ORF">H0E87_023045</name>
</gene>
<keyword evidence="4" id="KW-1185">Reference proteome</keyword>
<dbReference type="InterPro" id="IPR020936">
    <property type="entry name" value="TrhO"/>
</dbReference>
<evidence type="ECO:0000313" key="3">
    <source>
        <dbReference type="EMBL" id="KAH8490746.1"/>
    </source>
</evidence>
<proteinExistence type="predicted"/>
<sequence>MADNSKNQQDTGKEEQEHPYPLAKAPDVSNAGRHLSAAEFHSVLQNAGKLGDKESVADDKGIRQYSDLPSWIDHNSEKLRGKNVEGAGFENVFQKEEAVFVCEQCLKHGKGVESIVAENGEQLDILPQFELKTISSNTILLPQLLGGLVKNAPVFRRTASLAKKLKGIVELIFVDALHELPFIYLPVFSELECSDESSLSSQQFLPSTETCRGKLARLIAPDCKGRSVTDWKKADSPFDPLRYKQQTEGFNVSPSYLKTVFSQDGPFDGILGFS</sequence>
<dbReference type="InterPro" id="IPR029058">
    <property type="entry name" value="AB_hydrolase_fold"/>
</dbReference>
<dbReference type="PANTHER" id="PTHR43268">
    <property type="entry name" value="THIOSULFATE SULFURTRANSFERASE/RHODANESE-LIKE DOMAIN-CONTAINING PROTEIN 2"/>
    <property type="match status" value="1"/>
</dbReference>
<dbReference type="EMBL" id="JACEGQ020000013">
    <property type="protein sequence ID" value="KAH8490746.1"/>
    <property type="molecule type" value="Genomic_DNA"/>
</dbReference>
<reference evidence="3" key="1">
    <citation type="journal article" date="2021" name="J. Hered.">
        <title>Genome Assembly of Salicaceae Populus deltoides (Eastern Cottonwood) I-69 Based on Nanopore Sequencing and Hi-C Technologies.</title>
        <authorList>
            <person name="Bai S."/>
            <person name="Wu H."/>
            <person name="Zhang J."/>
            <person name="Pan Z."/>
            <person name="Zhao W."/>
            <person name="Li Z."/>
            <person name="Tong C."/>
        </authorList>
    </citation>
    <scope>NUCLEOTIDE SEQUENCE</scope>
    <source>
        <tissue evidence="3">Leaf</tissue>
    </source>
</reference>